<dbReference type="EMBL" id="CACRXK020023961">
    <property type="protein sequence ID" value="CAB4038226.1"/>
    <property type="molecule type" value="Genomic_DNA"/>
</dbReference>
<gene>
    <name evidence="2" type="ORF">PACLA_8A000067</name>
</gene>
<dbReference type="SUPFAM" id="SSF53098">
    <property type="entry name" value="Ribonuclease H-like"/>
    <property type="match status" value="1"/>
</dbReference>
<feature type="domain" description="HAT C-terminal dimerisation" evidence="1">
    <location>
        <begin position="123"/>
        <end position="187"/>
    </location>
</feature>
<dbReference type="InterPro" id="IPR008906">
    <property type="entry name" value="HATC_C_dom"/>
</dbReference>
<dbReference type="OrthoDB" id="5955131at2759"/>
<dbReference type="Proteomes" id="UP001152795">
    <property type="component" value="Unassembled WGS sequence"/>
</dbReference>
<evidence type="ECO:0000313" key="3">
    <source>
        <dbReference type="Proteomes" id="UP001152795"/>
    </source>
</evidence>
<dbReference type="Pfam" id="PF05699">
    <property type="entry name" value="Dimer_Tnp_hAT"/>
    <property type="match status" value="1"/>
</dbReference>
<dbReference type="InterPro" id="IPR052958">
    <property type="entry name" value="IFN-induced_PKR_regulator"/>
</dbReference>
<accession>A0A6S7JYY9</accession>
<name>A0A6S7JYY9_PARCT</name>
<evidence type="ECO:0000313" key="2">
    <source>
        <dbReference type="EMBL" id="CAB4038226.1"/>
    </source>
</evidence>
<evidence type="ECO:0000259" key="1">
    <source>
        <dbReference type="Pfam" id="PF05699"/>
    </source>
</evidence>
<protein>
    <submittedName>
        <fullName evidence="2">52 kDa repressor of the inhibitor of the kinase-like</fullName>
    </submittedName>
</protein>
<organism evidence="2 3">
    <name type="scientific">Paramuricea clavata</name>
    <name type="common">Red gorgonian</name>
    <name type="synonym">Violescent sea-whip</name>
    <dbReference type="NCBI Taxonomy" id="317549"/>
    <lineage>
        <taxon>Eukaryota</taxon>
        <taxon>Metazoa</taxon>
        <taxon>Cnidaria</taxon>
        <taxon>Anthozoa</taxon>
        <taxon>Octocorallia</taxon>
        <taxon>Malacalcyonacea</taxon>
        <taxon>Plexauridae</taxon>
        <taxon>Paramuricea</taxon>
    </lineage>
</organism>
<dbReference type="PANTHER" id="PTHR46289">
    <property type="entry name" value="52 KDA REPRESSOR OF THE INHIBITOR OF THE PROTEIN KINASE-LIKE PROTEIN-RELATED"/>
    <property type="match status" value="1"/>
</dbReference>
<comment type="caution">
    <text evidence="2">The sequence shown here is derived from an EMBL/GenBank/DDBJ whole genome shotgun (WGS) entry which is preliminary data.</text>
</comment>
<dbReference type="PANTHER" id="PTHR46289:SF14">
    <property type="entry name" value="DUF4371 DOMAIN-CONTAINING PROTEIN"/>
    <property type="match status" value="1"/>
</dbReference>
<dbReference type="InterPro" id="IPR012337">
    <property type="entry name" value="RNaseH-like_sf"/>
</dbReference>
<proteinExistence type="predicted"/>
<keyword evidence="3" id="KW-1185">Reference proteome</keyword>
<dbReference type="AlphaFoldDB" id="A0A6S7JYY9"/>
<sequence length="212" mass="24462">MNSKSQPSDAESHFRQVEKFDFVVALVITQNILDHTLSLTVQLQQKKIDIAGSLKHINVLKDNLAKLRSSVDKYHNLYYDKALELAGSNFLHCKGVNWKTEFMKFMARIHAELDLWETSWNDNIADTLRNCNELAFPNIYVALKILAVIPVTTCECERSVSALWRIKTWLRTTMTNERLNGLALMHIDTLNVDEVMNTFARQNPTLNEESRH</sequence>
<dbReference type="GO" id="GO:0046983">
    <property type="term" value="F:protein dimerization activity"/>
    <property type="evidence" value="ECO:0007669"/>
    <property type="project" value="InterPro"/>
</dbReference>
<reference evidence="2" key="1">
    <citation type="submission" date="2020-04" db="EMBL/GenBank/DDBJ databases">
        <authorList>
            <person name="Alioto T."/>
            <person name="Alioto T."/>
            <person name="Gomez Garrido J."/>
        </authorList>
    </citation>
    <scope>NUCLEOTIDE SEQUENCE</scope>
    <source>
        <strain evidence="2">A484AB</strain>
    </source>
</reference>